<evidence type="ECO:0000313" key="1">
    <source>
        <dbReference type="EMBL" id="MDF3834915.1"/>
    </source>
</evidence>
<dbReference type="EMBL" id="JARJLM010000315">
    <property type="protein sequence ID" value="MDF3834915.1"/>
    <property type="molecule type" value="Genomic_DNA"/>
</dbReference>
<dbReference type="Gene3D" id="3.30.70.2190">
    <property type="match status" value="1"/>
</dbReference>
<keyword evidence="2" id="KW-1185">Reference proteome</keyword>
<reference evidence="1 2" key="1">
    <citation type="submission" date="2023-03" db="EMBL/GenBank/DDBJ databases">
        <title>Draft assemblies of triclosan tolerant bacteria isolated from returned activated sludge.</title>
        <authorList>
            <person name="Van Hamelsveld S."/>
        </authorList>
    </citation>
    <scope>NUCLEOTIDE SEQUENCE [LARGE SCALE GENOMIC DNA]</scope>
    <source>
        <strain evidence="1 2">GW210010_S58</strain>
    </source>
</reference>
<sequence>MLNGARRVLPIRFAISMRLIAMRLPRAVTPAKAAGGLTGLAGGADVLDVLLDSVSGDAARHADAFEDYLCKMIETGVVRDAALAVPEADALAFWAIRDAPADIGSSFRIMRPIQLGAKFRGNPVFARSSANGIFPKLRKKTPASA</sequence>
<comment type="caution">
    <text evidence="1">The sequence shown here is derived from an EMBL/GenBank/DDBJ whole genome shotgun (WGS) entry which is preliminary data.</text>
</comment>
<dbReference type="Proteomes" id="UP001216674">
    <property type="component" value="Unassembled WGS sequence"/>
</dbReference>
<organism evidence="1 2">
    <name type="scientific">Cupriavidus basilensis</name>
    <dbReference type="NCBI Taxonomy" id="68895"/>
    <lineage>
        <taxon>Bacteria</taxon>
        <taxon>Pseudomonadati</taxon>
        <taxon>Pseudomonadota</taxon>
        <taxon>Betaproteobacteria</taxon>
        <taxon>Burkholderiales</taxon>
        <taxon>Burkholderiaceae</taxon>
        <taxon>Cupriavidus</taxon>
    </lineage>
</organism>
<proteinExistence type="predicted"/>
<evidence type="ECO:0000313" key="2">
    <source>
        <dbReference type="Proteomes" id="UP001216674"/>
    </source>
</evidence>
<name>A0ABT6AQL8_9BURK</name>
<dbReference type="RefSeq" id="WP_276265848.1">
    <property type="nucleotide sequence ID" value="NZ_JARJLM010000315.1"/>
</dbReference>
<gene>
    <name evidence="1" type="ORF">P3W85_18405</name>
</gene>
<accession>A0ABT6AQL8</accession>
<protein>
    <submittedName>
        <fullName evidence="1">Uncharacterized protein</fullName>
    </submittedName>
</protein>